<gene>
    <name evidence="5" type="primary">yhdE</name>
    <name evidence="5" type="ORF">A6F65_01130</name>
</gene>
<keyword evidence="6" id="KW-1185">Reference proteome</keyword>
<dbReference type="Pfam" id="PF02545">
    <property type="entry name" value="Maf"/>
    <property type="match status" value="1"/>
</dbReference>
<dbReference type="PATRIC" id="fig|645517.4.peg.1123"/>
<dbReference type="NCBIfam" id="TIGR00172">
    <property type="entry name" value="maf"/>
    <property type="match status" value="1"/>
</dbReference>
<dbReference type="SUPFAM" id="SSF52972">
    <property type="entry name" value="ITPase-like"/>
    <property type="match status" value="1"/>
</dbReference>
<dbReference type="InterPro" id="IPR029001">
    <property type="entry name" value="ITPase-like_fam"/>
</dbReference>
<sequence length="193" mass="20535">MGAPSPELLLASASPRRLDLLARIGITPDRVLPADIDETPAPAERPRDYALRMACEKARAVPADGAHVLAGDTVVAAGRRILPKAEDEATARRCLALLSGRRHTVLSAIALLSPDGTLRHRLNETAVKFKRLSDAEMDAYVASGEWHGKAGGYAIQGRAEGLISWIQGSHSGVVGLPLYETRTLLKSAGFLIG</sequence>
<dbReference type="EC" id="3.6.1.9" evidence="4"/>
<keyword evidence="2 4" id="KW-0378">Hydrolase</keyword>
<dbReference type="GO" id="GO:0005737">
    <property type="term" value="C:cytoplasm"/>
    <property type="evidence" value="ECO:0007669"/>
    <property type="project" value="UniProtKB-SubCell"/>
</dbReference>
<dbReference type="PANTHER" id="PTHR43213:SF5">
    <property type="entry name" value="BIFUNCTIONAL DTTP_UTP PYROPHOSPHATASE_METHYLTRANSFERASE PROTEIN-RELATED"/>
    <property type="match status" value="1"/>
</dbReference>
<organism evidence="5 6">
    <name type="scientific">Paraurantiacibacter namhicola</name>
    <dbReference type="NCBI Taxonomy" id="645517"/>
    <lineage>
        <taxon>Bacteria</taxon>
        <taxon>Pseudomonadati</taxon>
        <taxon>Pseudomonadota</taxon>
        <taxon>Alphaproteobacteria</taxon>
        <taxon>Sphingomonadales</taxon>
        <taxon>Erythrobacteraceae</taxon>
        <taxon>Paraurantiacibacter</taxon>
    </lineage>
</organism>
<comment type="caution">
    <text evidence="4">Lacks conserved residue(s) required for the propagation of feature annotation.</text>
</comment>
<dbReference type="PIRSF" id="PIRSF006305">
    <property type="entry name" value="Maf"/>
    <property type="match status" value="1"/>
</dbReference>
<evidence type="ECO:0000313" key="5">
    <source>
        <dbReference type="EMBL" id="ANU07437.1"/>
    </source>
</evidence>
<evidence type="ECO:0000313" key="6">
    <source>
        <dbReference type="Proteomes" id="UP000092698"/>
    </source>
</evidence>
<evidence type="ECO:0000256" key="1">
    <source>
        <dbReference type="ARBA" id="ARBA00001968"/>
    </source>
</evidence>
<dbReference type="HAMAP" id="MF_00528">
    <property type="entry name" value="Maf"/>
    <property type="match status" value="1"/>
</dbReference>
<keyword evidence="4" id="KW-0963">Cytoplasm</keyword>
<comment type="cofactor">
    <cofactor evidence="1 4">
        <name>a divalent metal cation</name>
        <dbReference type="ChEBI" id="CHEBI:60240"/>
    </cofactor>
</comment>
<dbReference type="GO" id="GO:0009117">
    <property type="term" value="P:nucleotide metabolic process"/>
    <property type="evidence" value="ECO:0007669"/>
    <property type="project" value="UniProtKB-KW"/>
</dbReference>
<evidence type="ECO:0000256" key="4">
    <source>
        <dbReference type="HAMAP-Rule" id="MF_00528"/>
    </source>
</evidence>
<evidence type="ECO:0000256" key="2">
    <source>
        <dbReference type="ARBA" id="ARBA00022801"/>
    </source>
</evidence>
<accession>A0A1C7D7M5</accession>
<dbReference type="InterPro" id="IPR003697">
    <property type="entry name" value="Maf-like"/>
</dbReference>
<comment type="catalytic activity">
    <reaction evidence="4">
        <text>UTP + H2O = UMP + diphosphate + H(+)</text>
        <dbReference type="Rhea" id="RHEA:29395"/>
        <dbReference type="ChEBI" id="CHEBI:15377"/>
        <dbReference type="ChEBI" id="CHEBI:15378"/>
        <dbReference type="ChEBI" id="CHEBI:33019"/>
        <dbReference type="ChEBI" id="CHEBI:46398"/>
        <dbReference type="ChEBI" id="CHEBI:57865"/>
        <dbReference type="EC" id="3.6.1.9"/>
    </reaction>
</comment>
<dbReference type="GO" id="GO:0036218">
    <property type="term" value="F:dTTP diphosphatase activity"/>
    <property type="evidence" value="ECO:0007669"/>
    <property type="project" value="RHEA"/>
</dbReference>
<comment type="function">
    <text evidence="4">Nucleoside triphosphate pyrophosphatase that hydrolyzes dTTP and UTP. May have a dual role in cell division arrest and in preventing the incorporation of modified nucleotides into cellular nucleic acids.</text>
</comment>
<dbReference type="STRING" id="645517.A6F65_01130"/>
<dbReference type="RefSeq" id="WP_067786668.1">
    <property type="nucleotide sequence ID" value="NZ_CP016545.1"/>
</dbReference>
<feature type="site" description="Important for substrate specificity" evidence="4">
    <location>
        <position position="156"/>
    </location>
</feature>
<reference evidence="5 6" key="1">
    <citation type="submission" date="2016-07" db="EMBL/GenBank/DDBJ databases">
        <title>Complete genome sequence of Altererythrobacter namhicola JCM 16345T, containing esterase-encoding genes.</title>
        <authorList>
            <person name="Cheng H."/>
            <person name="Wu Y.-H."/>
            <person name="Jian S.-L."/>
            <person name="Huo Y.-Y."/>
            <person name="Wang C.-S."/>
            <person name="Xu X.-W."/>
        </authorList>
    </citation>
    <scope>NUCLEOTIDE SEQUENCE [LARGE SCALE GENOMIC DNA]</scope>
    <source>
        <strain evidence="5 6">JCM 16345</strain>
    </source>
</reference>
<protein>
    <recommendedName>
        <fullName evidence="4">dTTP/UTP pyrophosphatase</fullName>
        <shortName evidence="4">dTTPase/UTPase</shortName>
        <ecNumber evidence="4">3.6.1.9</ecNumber>
    </recommendedName>
    <alternativeName>
        <fullName evidence="4">Nucleoside triphosphate pyrophosphatase</fullName>
    </alternativeName>
    <alternativeName>
        <fullName evidence="4">Nucleotide pyrophosphatase</fullName>
        <shortName evidence="4">Nucleotide PPase</shortName>
    </alternativeName>
</protein>
<feature type="active site" description="Proton acceptor" evidence="4">
    <location>
        <position position="72"/>
    </location>
</feature>
<comment type="catalytic activity">
    <reaction evidence="4">
        <text>dTTP + H2O = dTMP + diphosphate + H(+)</text>
        <dbReference type="Rhea" id="RHEA:28534"/>
        <dbReference type="ChEBI" id="CHEBI:15377"/>
        <dbReference type="ChEBI" id="CHEBI:15378"/>
        <dbReference type="ChEBI" id="CHEBI:33019"/>
        <dbReference type="ChEBI" id="CHEBI:37568"/>
        <dbReference type="ChEBI" id="CHEBI:63528"/>
        <dbReference type="EC" id="3.6.1.9"/>
    </reaction>
</comment>
<comment type="subcellular location">
    <subcellularLocation>
        <location evidence="4">Cytoplasm</location>
    </subcellularLocation>
</comment>
<dbReference type="GO" id="GO:0036221">
    <property type="term" value="F:UTP diphosphatase activity"/>
    <property type="evidence" value="ECO:0007669"/>
    <property type="project" value="RHEA"/>
</dbReference>
<dbReference type="PANTHER" id="PTHR43213">
    <property type="entry name" value="BIFUNCTIONAL DTTP/UTP PYROPHOSPHATASE/METHYLTRANSFERASE PROTEIN-RELATED"/>
    <property type="match status" value="1"/>
</dbReference>
<dbReference type="CDD" id="cd00555">
    <property type="entry name" value="Maf"/>
    <property type="match status" value="1"/>
</dbReference>
<evidence type="ECO:0000256" key="3">
    <source>
        <dbReference type="ARBA" id="ARBA00023080"/>
    </source>
</evidence>
<dbReference type="Gene3D" id="3.90.950.10">
    <property type="match status" value="1"/>
</dbReference>
<dbReference type="KEGG" id="anh:A6F65_01130"/>
<dbReference type="AlphaFoldDB" id="A0A1C7D7M5"/>
<dbReference type="Proteomes" id="UP000092698">
    <property type="component" value="Chromosome"/>
</dbReference>
<comment type="similarity">
    <text evidence="4">Belongs to the Maf family. YhdE subfamily.</text>
</comment>
<feature type="site" description="Important for substrate specificity" evidence="4">
    <location>
        <position position="16"/>
    </location>
</feature>
<feature type="site" description="Important for substrate specificity" evidence="4">
    <location>
        <position position="73"/>
    </location>
</feature>
<keyword evidence="3 4" id="KW-0546">Nucleotide metabolism</keyword>
<name>A0A1C7D7M5_9SPHN</name>
<dbReference type="EMBL" id="CP016545">
    <property type="protein sequence ID" value="ANU07437.1"/>
    <property type="molecule type" value="Genomic_DNA"/>
</dbReference>
<proteinExistence type="inferred from homology"/>